<keyword evidence="3" id="KW-0326">Glycosidase</keyword>
<dbReference type="AlphaFoldDB" id="A0A919B0F4"/>
<name>A0A919B0F4_9ACTN</name>
<feature type="binding site" evidence="2">
    <location>
        <position position="222"/>
    </location>
    <ligand>
        <name>substrate</name>
    </ligand>
</feature>
<keyword evidence="3" id="KW-0119">Carbohydrate metabolism</keyword>
<comment type="caution">
    <text evidence="5">The sequence shown here is derived from an EMBL/GenBank/DDBJ whole genome shotgun (WGS) entry which is preliminary data.</text>
</comment>
<evidence type="ECO:0000313" key="5">
    <source>
        <dbReference type="EMBL" id="GHF36591.1"/>
    </source>
</evidence>
<feature type="region of interest" description="Disordered" evidence="4">
    <location>
        <begin position="32"/>
        <end position="69"/>
    </location>
</feature>
<evidence type="ECO:0000313" key="6">
    <source>
        <dbReference type="Proteomes" id="UP000638313"/>
    </source>
</evidence>
<reference evidence="5" key="1">
    <citation type="journal article" date="2014" name="Int. J. Syst. Evol. Microbiol.">
        <title>Complete genome sequence of Corynebacterium casei LMG S-19264T (=DSM 44701T), isolated from a smear-ripened cheese.</title>
        <authorList>
            <consortium name="US DOE Joint Genome Institute (JGI-PGF)"/>
            <person name="Walter F."/>
            <person name="Albersmeier A."/>
            <person name="Kalinowski J."/>
            <person name="Ruckert C."/>
        </authorList>
    </citation>
    <scope>NUCLEOTIDE SEQUENCE</scope>
    <source>
        <strain evidence="5">JCM 4059</strain>
    </source>
</reference>
<dbReference type="RefSeq" id="WP_190128852.1">
    <property type="nucleotide sequence ID" value="NZ_BNBD01000002.1"/>
</dbReference>
<evidence type="ECO:0000256" key="1">
    <source>
        <dbReference type="PIRSR" id="PIRSR001100-1"/>
    </source>
</evidence>
<feature type="active site" description="Proton donor" evidence="1">
    <location>
        <position position="176"/>
    </location>
</feature>
<dbReference type="PANTHER" id="PTHR34876:SF4">
    <property type="entry name" value="1,4-BETA-D-GLUCAN CELLOBIOHYDROLASE C-RELATED"/>
    <property type="match status" value="1"/>
</dbReference>
<keyword evidence="3" id="KW-0732">Signal</keyword>
<dbReference type="GO" id="GO:0030245">
    <property type="term" value="P:cellulose catabolic process"/>
    <property type="evidence" value="ECO:0007669"/>
    <property type="project" value="UniProtKB-KW"/>
</dbReference>
<reference evidence="5" key="2">
    <citation type="submission" date="2020-09" db="EMBL/GenBank/DDBJ databases">
        <authorList>
            <person name="Sun Q."/>
            <person name="Ohkuma M."/>
        </authorList>
    </citation>
    <scope>NUCLEOTIDE SEQUENCE</scope>
    <source>
        <strain evidence="5">JCM 4059</strain>
    </source>
</reference>
<feature type="signal peptide" evidence="3">
    <location>
        <begin position="1"/>
        <end position="36"/>
    </location>
</feature>
<comment type="similarity">
    <text evidence="3">Belongs to the glycosyl hydrolase family 6.</text>
</comment>
<dbReference type="Gene3D" id="3.20.20.40">
    <property type="entry name" value="1, 4-beta cellobiohydrolase"/>
    <property type="match status" value="1"/>
</dbReference>
<gene>
    <name evidence="5" type="ORF">GCM10010218_17650</name>
</gene>
<feature type="binding site" evidence="2">
    <location>
        <position position="103"/>
    </location>
    <ligand>
        <name>substrate</name>
    </ligand>
</feature>
<feature type="binding site" evidence="2">
    <location>
        <position position="328"/>
    </location>
    <ligand>
        <name>substrate</name>
    </ligand>
</feature>
<protein>
    <recommendedName>
        <fullName evidence="3">Glucanase</fullName>
        <ecNumber evidence="3">3.2.1.-</ecNumber>
    </recommendedName>
</protein>
<organism evidence="5 6">
    <name type="scientific">Streptomyces mashuensis</name>
    <dbReference type="NCBI Taxonomy" id="33904"/>
    <lineage>
        <taxon>Bacteria</taxon>
        <taxon>Bacillati</taxon>
        <taxon>Actinomycetota</taxon>
        <taxon>Actinomycetes</taxon>
        <taxon>Kitasatosporales</taxon>
        <taxon>Streptomycetaceae</taxon>
        <taxon>Streptomyces</taxon>
    </lineage>
</organism>
<dbReference type="PIRSF" id="PIRSF001100">
    <property type="entry name" value="Beta_cellobiohydrolase"/>
    <property type="match status" value="1"/>
</dbReference>
<dbReference type="EMBL" id="BNBD01000002">
    <property type="protein sequence ID" value="GHF36591.1"/>
    <property type="molecule type" value="Genomic_DNA"/>
</dbReference>
<dbReference type="PANTHER" id="PTHR34876">
    <property type="match status" value="1"/>
</dbReference>
<dbReference type="Pfam" id="PF01341">
    <property type="entry name" value="Glyco_hydro_6"/>
    <property type="match status" value="1"/>
</dbReference>
<proteinExistence type="inferred from homology"/>
<dbReference type="PRINTS" id="PR00733">
    <property type="entry name" value="GLHYDRLASE6"/>
</dbReference>
<feature type="binding site" evidence="2">
    <location>
        <position position="324"/>
    </location>
    <ligand>
        <name>substrate</name>
    </ligand>
</feature>
<evidence type="ECO:0000256" key="2">
    <source>
        <dbReference type="PIRSR" id="PIRSR001100-2"/>
    </source>
</evidence>
<dbReference type="Proteomes" id="UP000638313">
    <property type="component" value="Unassembled WGS sequence"/>
</dbReference>
<keyword evidence="3" id="KW-0624">Polysaccharide degradation</keyword>
<feature type="active site" description="Proton acceptor" evidence="1">
    <location>
        <position position="330"/>
    </location>
</feature>
<feature type="binding site" evidence="2">
    <location>
        <position position="296"/>
    </location>
    <ligand>
        <name>substrate</name>
    </ligand>
</feature>
<dbReference type="EC" id="3.2.1.-" evidence="3"/>
<evidence type="ECO:0000256" key="4">
    <source>
        <dbReference type="SAM" id="MobiDB-lite"/>
    </source>
</evidence>
<dbReference type="InterPro" id="IPR016288">
    <property type="entry name" value="Beta_cellobiohydrolase"/>
</dbReference>
<keyword evidence="3" id="KW-0136">Cellulose degradation</keyword>
<keyword evidence="3" id="KW-0378">Hydrolase</keyword>
<sequence>MYGTDRRPARTPRARRRRTALAVTAVLLALPGCSGASDDESDAGDQQRAAAVSPPSQQPKDRSPFWVNPDGTAAREAVRLGKDGRQQEAQLLQRIARQPVAEWIGPDNPEGQTRGFTEAAAKADRDALLVLYNIPHRDCGQYSQGGAADGNAYRSWLDQAVAGIGDRAATIVLEPDALPHMEDGCTPRQFHEERYALLKEAVGKLKALPRTKVYLDAGNPSWVTPADRMAEPLRRAGIDQADGFALNVSNFQTTKASKDYGHRLSGLLGGKHFVIDTSRNGNGPLSGGGADHEKAWCNPAGRALGEPPTIRTGDRLVDAFLWIKRPGESDGSCQGGPDAGQWWEKYALELARNSG</sequence>
<feature type="binding site" evidence="2">
    <location>
        <position position="250"/>
    </location>
    <ligand>
        <name>substrate</name>
    </ligand>
</feature>
<feature type="chain" id="PRO_5038172735" description="Glucanase" evidence="3">
    <location>
        <begin position="37"/>
        <end position="355"/>
    </location>
</feature>
<accession>A0A919B0F4</accession>
<dbReference type="InterPro" id="IPR036434">
    <property type="entry name" value="Beta_cellobiohydrolase_sf"/>
</dbReference>
<keyword evidence="6" id="KW-1185">Reference proteome</keyword>
<dbReference type="SUPFAM" id="SSF51989">
    <property type="entry name" value="Glycosyl hydrolases family 6, cellulases"/>
    <property type="match status" value="1"/>
</dbReference>
<dbReference type="GO" id="GO:0004553">
    <property type="term" value="F:hydrolase activity, hydrolyzing O-glycosyl compounds"/>
    <property type="evidence" value="ECO:0007669"/>
    <property type="project" value="InterPro"/>
</dbReference>
<evidence type="ECO:0000256" key="3">
    <source>
        <dbReference type="RuleBase" id="RU361186"/>
    </source>
</evidence>